<feature type="transmembrane region" description="Helical" evidence="1">
    <location>
        <begin position="64"/>
        <end position="84"/>
    </location>
</feature>
<dbReference type="Gene3D" id="2.40.128.270">
    <property type="match status" value="1"/>
</dbReference>
<gene>
    <name evidence="3" type="ORF">GCM10010915_10790</name>
</gene>
<name>A0A916Y5Y7_9MICO</name>
<keyword evidence="1" id="KW-0472">Membrane</keyword>
<sequence length="188" mass="20183">MVSWRHVADSLWSVPARLQNSAHPQRRHSTATLLELRVKWEPAVFFRLTGGLDIGRHIMRTRRLVPALFIGAAAFAFAGCATTAGSEGGTMEPADYVGATFASSEAGDPFISFSDDGTFEGNDGCNGFGGTYEVEDDRIVLDRVGVATLKGCMNVDDWLRGADSLQIADETMTVFNSSGDEIGTLAKS</sequence>
<proteinExistence type="predicted"/>
<accession>A0A916Y5Y7</accession>
<dbReference type="AlphaFoldDB" id="A0A916Y5Y7"/>
<dbReference type="Pfam" id="PF03724">
    <property type="entry name" value="META"/>
    <property type="match status" value="1"/>
</dbReference>
<protein>
    <recommendedName>
        <fullName evidence="2">DUF306 domain-containing protein</fullName>
    </recommendedName>
</protein>
<reference evidence="3" key="1">
    <citation type="journal article" date="2014" name="Int. J. Syst. Evol. Microbiol.">
        <title>Complete genome sequence of Corynebacterium casei LMG S-19264T (=DSM 44701T), isolated from a smear-ripened cheese.</title>
        <authorList>
            <consortium name="US DOE Joint Genome Institute (JGI-PGF)"/>
            <person name="Walter F."/>
            <person name="Albersmeier A."/>
            <person name="Kalinowski J."/>
            <person name="Ruckert C."/>
        </authorList>
    </citation>
    <scope>NUCLEOTIDE SEQUENCE</scope>
    <source>
        <strain evidence="3">CGMCC 1.15152</strain>
    </source>
</reference>
<dbReference type="Proteomes" id="UP000633205">
    <property type="component" value="Unassembled WGS sequence"/>
</dbReference>
<evidence type="ECO:0000256" key="1">
    <source>
        <dbReference type="SAM" id="Phobius"/>
    </source>
</evidence>
<dbReference type="EMBL" id="BMHO01000001">
    <property type="protein sequence ID" value="GGD32268.1"/>
    <property type="molecule type" value="Genomic_DNA"/>
</dbReference>
<dbReference type="InterPro" id="IPR038670">
    <property type="entry name" value="HslJ-like_sf"/>
</dbReference>
<dbReference type="InterPro" id="IPR005184">
    <property type="entry name" value="DUF306_Meta_HslJ"/>
</dbReference>
<keyword evidence="1" id="KW-1133">Transmembrane helix</keyword>
<evidence type="ECO:0000313" key="3">
    <source>
        <dbReference type="EMBL" id="GGD32268.1"/>
    </source>
</evidence>
<comment type="caution">
    <text evidence="3">The sequence shown here is derived from an EMBL/GenBank/DDBJ whole genome shotgun (WGS) entry which is preliminary data.</text>
</comment>
<organism evidence="3 4">
    <name type="scientific">Microbacterium faecale</name>
    <dbReference type="NCBI Taxonomy" id="1804630"/>
    <lineage>
        <taxon>Bacteria</taxon>
        <taxon>Bacillati</taxon>
        <taxon>Actinomycetota</taxon>
        <taxon>Actinomycetes</taxon>
        <taxon>Micrococcales</taxon>
        <taxon>Microbacteriaceae</taxon>
        <taxon>Microbacterium</taxon>
    </lineage>
</organism>
<evidence type="ECO:0000313" key="4">
    <source>
        <dbReference type="Proteomes" id="UP000633205"/>
    </source>
</evidence>
<feature type="domain" description="DUF306" evidence="2">
    <location>
        <begin position="104"/>
        <end position="182"/>
    </location>
</feature>
<evidence type="ECO:0000259" key="2">
    <source>
        <dbReference type="Pfam" id="PF03724"/>
    </source>
</evidence>
<reference evidence="3" key="2">
    <citation type="submission" date="2020-09" db="EMBL/GenBank/DDBJ databases">
        <authorList>
            <person name="Sun Q."/>
            <person name="Zhou Y."/>
        </authorList>
    </citation>
    <scope>NUCLEOTIDE SEQUENCE</scope>
    <source>
        <strain evidence="3">CGMCC 1.15152</strain>
    </source>
</reference>
<keyword evidence="1" id="KW-0812">Transmembrane</keyword>
<keyword evidence="4" id="KW-1185">Reference proteome</keyword>